<evidence type="ECO:0000256" key="8">
    <source>
        <dbReference type="PIRSR" id="PIRSR009328-1"/>
    </source>
</evidence>
<dbReference type="SUPFAM" id="SSF82199">
    <property type="entry name" value="SET domain"/>
    <property type="match status" value="1"/>
</dbReference>
<keyword evidence="5" id="KW-0808">Transferase</keyword>
<feature type="binding site" evidence="8">
    <location>
        <begin position="235"/>
        <end position="236"/>
    </location>
    <ligand>
        <name>S-adenosyl-L-methionine</name>
        <dbReference type="ChEBI" id="CHEBI:59789"/>
    </ligand>
</feature>
<feature type="binding site" evidence="8">
    <location>
        <position position="298"/>
    </location>
    <ligand>
        <name>substrate</name>
    </ligand>
</feature>
<dbReference type="InterPro" id="IPR011192">
    <property type="entry name" value="Rubisco_LSMT_MeTrfase_plant"/>
</dbReference>
<organism evidence="11 12">
    <name type="scientific">Dillenia turbinata</name>
    <dbReference type="NCBI Taxonomy" id="194707"/>
    <lineage>
        <taxon>Eukaryota</taxon>
        <taxon>Viridiplantae</taxon>
        <taxon>Streptophyta</taxon>
        <taxon>Embryophyta</taxon>
        <taxon>Tracheophyta</taxon>
        <taxon>Spermatophyta</taxon>
        <taxon>Magnoliopsida</taxon>
        <taxon>eudicotyledons</taxon>
        <taxon>Gunneridae</taxon>
        <taxon>Pentapetalae</taxon>
        <taxon>Dilleniales</taxon>
        <taxon>Dilleniaceae</taxon>
        <taxon>Dillenia</taxon>
    </lineage>
</organism>
<dbReference type="FunFam" id="3.90.1410.10:FF:000005">
    <property type="entry name" value="Ribulose-1,5 bisphosphate carboxylase/oxygenase large subunit N-methyltransferase, chloroplastic"/>
    <property type="match status" value="1"/>
</dbReference>
<comment type="similarity">
    <text evidence="9">Belongs to the class V-like SAM-binding methyltransferase superfamily. Plant protein-lysine LSMT methyltransferase family.</text>
</comment>
<dbReference type="InterPro" id="IPR044431">
    <property type="entry name" value="SET_RBCMT"/>
</dbReference>
<dbReference type="PROSITE" id="PS50280">
    <property type="entry name" value="SET"/>
    <property type="match status" value="1"/>
</dbReference>
<keyword evidence="7" id="KW-0809">Transit peptide</keyword>
<evidence type="ECO:0000256" key="7">
    <source>
        <dbReference type="ARBA" id="ARBA00022946"/>
    </source>
</evidence>
<feature type="binding site" evidence="8">
    <location>
        <position position="219"/>
    </location>
    <ligand>
        <name>substrate</name>
    </ligand>
</feature>
<dbReference type="InterPro" id="IPR046341">
    <property type="entry name" value="SET_dom_sf"/>
</dbReference>
<feature type="domain" description="SET" evidence="10">
    <location>
        <begin position="57"/>
        <end position="281"/>
    </location>
</feature>
<dbReference type="InterPro" id="IPR050600">
    <property type="entry name" value="SETD3_SETD6_MTase"/>
</dbReference>
<evidence type="ECO:0000256" key="1">
    <source>
        <dbReference type="ARBA" id="ARBA00004229"/>
    </source>
</evidence>
<dbReference type="Pfam" id="PF09273">
    <property type="entry name" value="Rubis-subs-bind"/>
    <property type="match status" value="1"/>
</dbReference>
<feature type="binding site" evidence="8">
    <location>
        <position position="311"/>
    </location>
    <ligand>
        <name>substrate</name>
    </ligand>
</feature>
<comment type="caution">
    <text evidence="11">The sequence shown here is derived from an EMBL/GenBank/DDBJ whole genome shotgun (WGS) entry which is preliminary data.</text>
</comment>
<dbReference type="Gene3D" id="3.90.1420.10">
    <property type="entry name" value="Rubisco LSMT, substrate-binding domain"/>
    <property type="match status" value="1"/>
</dbReference>
<feature type="binding site" evidence="8">
    <location>
        <position position="232"/>
    </location>
    <ligand>
        <name>substrate</name>
    </ligand>
</feature>
<dbReference type="EMBL" id="JBAMMX010000011">
    <property type="protein sequence ID" value="KAK6931266.1"/>
    <property type="molecule type" value="Genomic_DNA"/>
</dbReference>
<gene>
    <name evidence="11" type="ORF">RJ641_003059</name>
</gene>
<evidence type="ECO:0000256" key="2">
    <source>
        <dbReference type="ARBA" id="ARBA00022528"/>
    </source>
</evidence>
<keyword evidence="3 9" id="KW-0489">Methyltransferase</keyword>
<evidence type="ECO:0000259" key="10">
    <source>
        <dbReference type="PROSITE" id="PS50280"/>
    </source>
</evidence>
<evidence type="ECO:0000313" key="11">
    <source>
        <dbReference type="EMBL" id="KAK6931266.1"/>
    </source>
</evidence>
<evidence type="ECO:0000256" key="6">
    <source>
        <dbReference type="ARBA" id="ARBA00022691"/>
    </source>
</evidence>
<dbReference type="InterPro" id="IPR015353">
    <property type="entry name" value="Rubisco_LSMT_subst-bd"/>
</dbReference>
<dbReference type="FunFam" id="3.90.1420.10:FF:000004">
    <property type="entry name" value="Ribulose-1,5 bisphosphate carboxylase/oxygenase large subunit N-methyltransferase, chloroplastic"/>
    <property type="match status" value="1"/>
</dbReference>
<keyword evidence="12" id="KW-1185">Reference proteome</keyword>
<feature type="binding site" evidence="8">
    <location>
        <position position="215"/>
    </location>
    <ligand>
        <name>substrate</name>
    </ligand>
</feature>
<dbReference type="PIRSF" id="PIRSF009328">
    <property type="entry name" value="RMT_SET"/>
    <property type="match status" value="1"/>
</dbReference>
<feature type="binding site" evidence="8">
    <location>
        <begin position="73"/>
        <end position="75"/>
    </location>
    <ligand>
        <name>S-adenosyl-L-methionine</name>
        <dbReference type="ChEBI" id="CHEBI:59789"/>
    </ligand>
</feature>
<dbReference type="GO" id="GO:0009507">
    <property type="term" value="C:chloroplast"/>
    <property type="evidence" value="ECO:0007669"/>
    <property type="project" value="UniProtKB-SubCell"/>
</dbReference>
<evidence type="ECO:0000256" key="3">
    <source>
        <dbReference type="ARBA" id="ARBA00022603"/>
    </source>
</evidence>
<dbReference type="GO" id="GO:0030785">
    <property type="term" value="F:[ribulose-bisphosphate carboxylase]-lysine N-methyltransferase activity"/>
    <property type="evidence" value="ECO:0007669"/>
    <property type="project" value="InterPro"/>
</dbReference>
<dbReference type="CDD" id="cd19179">
    <property type="entry name" value="SET_RBCMT"/>
    <property type="match status" value="1"/>
</dbReference>
<dbReference type="AlphaFoldDB" id="A0AAN8VJX4"/>
<accession>A0AAN8VJX4</accession>
<evidence type="ECO:0000313" key="12">
    <source>
        <dbReference type="Proteomes" id="UP001370490"/>
    </source>
</evidence>
<dbReference type="PROSITE" id="PS51583">
    <property type="entry name" value="SAM_MT127"/>
    <property type="match status" value="1"/>
</dbReference>
<evidence type="ECO:0000256" key="4">
    <source>
        <dbReference type="ARBA" id="ARBA00022640"/>
    </source>
</evidence>
<reference evidence="11 12" key="1">
    <citation type="submission" date="2023-12" db="EMBL/GenBank/DDBJ databases">
        <title>A high-quality genome assembly for Dillenia turbinata (Dilleniales).</title>
        <authorList>
            <person name="Chanderbali A."/>
        </authorList>
    </citation>
    <scope>NUCLEOTIDE SEQUENCE [LARGE SCALE GENOMIC DNA]</scope>
    <source>
        <strain evidence="11">LSX21</strain>
        <tissue evidence="11">Leaf</tissue>
    </source>
</reference>
<feature type="binding site" evidence="8">
    <location>
        <position position="215"/>
    </location>
    <ligand>
        <name>S-adenosyl-L-methionine</name>
        <dbReference type="ChEBI" id="CHEBI:59789"/>
    </ligand>
</feature>
<evidence type="ECO:0000256" key="5">
    <source>
        <dbReference type="ARBA" id="ARBA00022679"/>
    </source>
</evidence>
<protein>
    <submittedName>
        <fullName evidence="11">SET domain</fullName>
    </submittedName>
</protein>
<dbReference type="Gene3D" id="3.90.1410.10">
    <property type="entry name" value="set domain protein methyltransferase, domain 1"/>
    <property type="match status" value="1"/>
</dbReference>
<evidence type="ECO:0000256" key="9">
    <source>
        <dbReference type="PROSITE-ProRule" id="PRU00916"/>
    </source>
</evidence>
<keyword evidence="6 8" id="KW-0949">S-adenosyl-L-methionine</keyword>
<keyword evidence="4" id="KW-0934">Plastid</keyword>
<comment type="subcellular location">
    <subcellularLocation>
        <location evidence="1">Plastid</location>
        <location evidence="1">Chloroplast</location>
    </subcellularLocation>
</comment>
<dbReference type="PANTHER" id="PTHR13271:SF113">
    <property type="entry name" value="[FRUCTOSE-BISPHOSPHATE ALDOLASE]-LYSINE N-METHYLTRANSFERASE, CHLOROPLASTIC"/>
    <property type="match status" value="1"/>
</dbReference>
<dbReference type="GO" id="GO:0016279">
    <property type="term" value="F:protein-lysine N-methyltransferase activity"/>
    <property type="evidence" value="ECO:0007669"/>
    <property type="project" value="InterPro"/>
</dbReference>
<dbReference type="SUPFAM" id="SSF81822">
    <property type="entry name" value="RuBisCo LSMT C-terminal, substrate-binding domain"/>
    <property type="match status" value="1"/>
</dbReference>
<name>A0AAN8VJX4_9MAGN</name>
<proteinExistence type="inferred from homology"/>
<sequence length="499" mass="56373">MATLFPSVFLSPAKTRKHHFSLLRSRSTLSFINSLSSSESNPLPSSVRALWDWFSKEGVISSKTPVKPGVVPEGLGLIATRDIAENDVILEVPRRFWVNPDTVEYSEIGKVCDGLNPWVSVALFLVREKLREDSKWKIYLDVLPETTDATIFWSDEELSELEGTQLLCTTLSVKEYVQMEFMKAEAEIIIPNRQLFPSAITLNDFFWAFGILRSRAFSRLQGQNLVVIPLIDLINHSAGITSEDHIHERTGPAGLFSWDLLFSLRTTVSVTAGEQVKCPKSSNASVKMMFIKVVFIQYGLKKTNSELALDYGFIESTPHRNAYSLTLEVPCSDPFFRDKLDITKLNGLDETTDFEILLGHPLPPKMLPFLRLIALGGTDAFLLDPSLRNSVWGCLEFPVSHANEKIICNVVRDACKYALSCYPTTIDEDEKLMTEGNLRPRLWIAVGIRSGEKKVLHQIDGIFKERELKLDQLEYYKERMLKELCQVGEKGESIPSESK</sequence>
<dbReference type="Proteomes" id="UP001370490">
    <property type="component" value="Unassembled WGS sequence"/>
</dbReference>
<dbReference type="PANTHER" id="PTHR13271">
    <property type="entry name" value="UNCHARACTERIZED PUTATIVE METHYLTRANSFERASE"/>
    <property type="match status" value="1"/>
</dbReference>
<dbReference type="InterPro" id="IPR001214">
    <property type="entry name" value="SET_dom"/>
</dbReference>
<dbReference type="InterPro" id="IPR036464">
    <property type="entry name" value="Rubisco_LSMT_subst-bd_sf"/>
</dbReference>
<keyword evidence="2" id="KW-0150">Chloroplast</keyword>
<dbReference type="GO" id="GO:0032259">
    <property type="term" value="P:methylation"/>
    <property type="evidence" value="ECO:0007669"/>
    <property type="project" value="UniProtKB-KW"/>
</dbReference>